<organism evidence="2 3">
    <name type="scientific">Mycolicibacterium aubagnense</name>
    <dbReference type="NCBI Taxonomy" id="319707"/>
    <lineage>
        <taxon>Bacteria</taxon>
        <taxon>Bacillati</taxon>
        <taxon>Actinomycetota</taxon>
        <taxon>Actinomycetes</taxon>
        <taxon>Mycobacteriales</taxon>
        <taxon>Mycobacteriaceae</taxon>
        <taxon>Mycolicibacterium</taxon>
    </lineage>
</organism>
<gene>
    <name evidence="2" type="ORF">MAUB_22950</name>
</gene>
<keyword evidence="1" id="KW-0732">Signal</keyword>
<protein>
    <recommendedName>
        <fullName evidence="4">Chitin-binding type-2 domain-containing protein</fullName>
    </recommendedName>
</protein>
<evidence type="ECO:0008006" key="4">
    <source>
        <dbReference type="Google" id="ProtNLM"/>
    </source>
</evidence>
<accession>A0ABN5YRP0</accession>
<reference evidence="2 3" key="1">
    <citation type="journal article" date="2019" name="Emerg. Microbes Infect.">
        <title>Comprehensive subspecies identification of 175 nontuberculous mycobacteria species based on 7547 genomic profiles.</title>
        <authorList>
            <person name="Matsumoto Y."/>
            <person name="Kinjo T."/>
            <person name="Motooka D."/>
            <person name="Nabeya D."/>
            <person name="Jung N."/>
            <person name="Uechi K."/>
            <person name="Horii T."/>
            <person name="Iida T."/>
            <person name="Fujita J."/>
            <person name="Nakamura S."/>
        </authorList>
    </citation>
    <scope>NUCLEOTIDE SEQUENCE [LARGE SCALE GENOMIC DNA]</scope>
    <source>
        <strain evidence="2 3">JCM 15296</strain>
    </source>
</reference>
<feature type="signal peptide" evidence="1">
    <location>
        <begin position="1"/>
        <end position="24"/>
    </location>
</feature>
<dbReference type="Proteomes" id="UP000465609">
    <property type="component" value="Chromosome"/>
</dbReference>
<sequence length="238" mass="23520">MHTTATKIGWAITAALAAPCLVMAAPAAARPSSGFPQAPAQSCSEANVSGGTASYIPVPGDPAAYQKCGPAGPVGIKHCQTGSAFDSSTGYCVATQGSGATLSVDAVWQEGDSSDCQTACPPRPIKVKLTYSGSSVGMASVTLVDPTAPSKSWGGSASALTGDGATHSVIITTNKLVPTAADWALKPGSSVAVQAYLTDGKTNPDGDPSVAVATLNQTVTATTKPTGTDNTTTTSATA</sequence>
<name>A0ABN5YRP0_9MYCO</name>
<proteinExistence type="predicted"/>
<evidence type="ECO:0000256" key="1">
    <source>
        <dbReference type="SAM" id="SignalP"/>
    </source>
</evidence>
<dbReference type="InterPro" id="IPR036508">
    <property type="entry name" value="Chitin-bd_dom_sf"/>
</dbReference>
<dbReference type="EMBL" id="AP022577">
    <property type="protein sequence ID" value="BBX84422.1"/>
    <property type="molecule type" value="Genomic_DNA"/>
</dbReference>
<dbReference type="RefSeq" id="WP_163911242.1">
    <property type="nucleotide sequence ID" value="NZ_AP022577.1"/>
</dbReference>
<dbReference type="SUPFAM" id="SSF57625">
    <property type="entry name" value="Invertebrate chitin-binding proteins"/>
    <property type="match status" value="1"/>
</dbReference>
<evidence type="ECO:0000313" key="3">
    <source>
        <dbReference type="Proteomes" id="UP000465609"/>
    </source>
</evidence>
<evidence type="ECO:0000313" key="2">
    <source>
        <dbReference type="EMBL" id="BBX84422.1"/>
    </source>
</evidence>
<keyword evidence="3" id="KW-1185">Reference proteome</keyword>
<feature type="chain" id="PRO_5046024490" description="Chitin-binding type-2 domain-containing protein" evidence="1">
    <location>
        <begin position="25"/>
        <end position="238"/>
    </location>
</feature>